<dbReference type="OMA" id="MESHSAH"/>
<dbReference type="InterPro" id="IPR008271">
    <property type="entry name" value="Ser/Thr_kinase_AS"/>
</dbReference>
<proteinExistence type="predicted"/>
<evidence type="ECO:0000256" key="2">
    <source>
        <dbReference type="ARBA" id="ARBA00012513"/>
    </source>
</evidence>
<evidence type="ECO:0000256" key="20">
    <source>
        <dbReference type="SAM" id="Phobius"/>
    </source>
</evidence>
<feature type="region of interest" description="Disordered" evidence="19">
    <location>
        <begin position="619"/>
        <end position="639"/>
    </location>
</feature>
<dbReference type="SMART" id="SM00220">
    <property type="entry name" value="S_TKc"/>
    <property type="match status" value="1"/>
</dbReference>
<keyword evidence="15" id="KW-0325">Glycoprotein</keyword>
<evidence type="ECO:0000256" key="13">
    <source>
        <dbReference type="ARBA" id="ARBA00023157"/>
    </source>
</evidence>
<keyword evidence="3" id="KW-0723">Serine/threonine-protein kinase</keyword>
<keyword evidence="11 20" id="KW-1133">Transmembrane helix</keyword>
<evidence type="ECO:0000256" key="6">
    <source>
        <dbReference type="ARBA" id="ARBA00022692"/>
    </source>
</evidence>
<dbReference type="FunCoup" id="A0A068TWI3">
    <property type="interactions" value="548"/>
</dbReference>
<evidence type="ECO:0000256" key="4">
    <source>
        <dbReference type="ARBA" id="ARBA00022536"/>
    </source>
</evidence>
<feature type="signal peptide" evidence="21">
    <location>
        <begin position="1"/>
        <end position="21"/>
    </location>
</feature>
<keyword evidence="14" id="KW-0675">Receptor</keyword>
<dbReference type="InterPro" id="IPR000719">
    <property type="entry name" value="Prot_kinase_dom"/>
</dbReference>
<sequence>MGFGLFLGFFLISHVVPLSLSAEEDSKSADATTTCPESFNCGNLTGVGFPFFNSSGSSHCGLLELDCEAKPSPKIAVFGFSEDQWLEALAIGNSAITLHDHKLEYLLANRSCHSFFYVTPLPKYPSISHSILRNITIYRCSTSPETSQSPADYFVGYQTYDECHDPNHGFSFTIYYQTPQHHAPTPTLYLNDTILPICAAVTLPMVSSDNYLEITDIFGLFTAEFDLEWHLSEDCSNCQLEGHECRIDRTDLLDPQMESHSAHRYIHTHCYYYAVSASAGGLGILVILAYFFQRKHSFLRIWSKREKFQNVEDFLKDYGSLAPKRYHYSEVKKMTDSFKIKLGQGGYGCVYKGKLEDGSPVAVKVLKELKGSGEEFVNEVASISRTSHINVVTLLGFCFQGRKRALVYEFMPNGSLEKFIYGGKSLTNRQLGWQILYKIAVGIGRGLEYLHRGCNTRILHFDIKPHNILLDENFCPKISDFGLAKLCLQNESIVSILGARGTVGYIAPEVFCKNIGGVSHKSDVYSYGMMVFEMVGGRKNIDVGVVDHSSEIYFPHWIYARLDRGEQDLGLHGISNEEENELARKMIIVSLWCIQTDPVNRPSMTKVVEMLEGNLQALETPPKPFLSSPARASDDSSTI</sequence>
<gene>
    <name evidence="23" type="ORF">GSCOC_T00032670001</name>
</gene>
<keyword evidence="9" id="KW-0418">Kinase</keyword>
<dbReference type="EC" id="2.7.11.1" evidence="2"/>
<dbReference type="InParanoid" id="A0A068TWI3"/>
<comment type="subcellular location">
    <subcellularLocation>
        <location evidence="1">Membrane</location>
        <topology evidence="1">Single-pass type I membrane protein</topology>
    </subcellularLocation>
</comment>
<comment type="catalytic activity">
    <reaction evidence="17">
        <text>L-seryl-[protein] + ATP = O-phospho-L-seryl-[protein] + ADP + H(+)</text>
        <dbReference type="Rhea" id="RHEA:17989"/>
        <dbReference type="Rhea" id="RHEA-COMP:9863"/>
        <dbReference type="Rhea" id="RHEA-COMP:11604"/>
        <dbReference type="ChEBI" id="CHEBI:15378"/>
        <dbReference type="ChEBI" id="CHEBI:29999"/>
        <dbReference type="ChEBI" id="CHEBI:30616"/>
        <dbReference type="ChEBI" id="CHEBI:83421"/>
        <dbReference type="ChEBI" id="CHEBI:456216"/>
        <dbReference type="EC" id="2.7.11.1"/>
    </reaction>
</comment>
<organism evidence="23 24">
    <name type="scientific">Coffea canephora</name>
    <name type="common">Robusta coffee</name>
    <dbReference type="NCBI Taxonomy" id="49390"/>
    <lineage>
        <taxon>Eukaryota</taxon>
        <taxon>Viridiplantae</taxon>
        <taxon>Streptophyta</taxon>
        <taxon>Embryophyta</taxon>
        <taxon>Tracheophyta</taxon>
        <taxon>Spermatophyta</taxon>
        <taxon>Magnoliopsida</taxon>
        <taxon>eudicotyledons</taxon>
        <taxon>Gunneridae</taxon>
        <taxon>Pentapetalae</taxon>
        <taxon>asterids</taxon>
        <taxon>lamiids</taxon>
        <taxon>Gentianales</taxon>
        <taxon>Rubiaceae</taxon>
        <taxon>Ixoroideae</taxon>
        <taxon>Gardenieae complex</taxon>
        <taxon>Bertiereae - Coffeeae clade</taxon>
        <taxon>Coffeeae</taxon>
        <taxon>Coffea</taxon>
    </lineage>
</organism>
<feature type="transmembrane region" description="Helical" evidence="20">
    <location>
        <begin position="271"/>
        <end position="292"/>
    </location>
</feature>
<evidence type="ECO:0000256" key="7">
    <source>
        <dbReference type="ARBA" id="ARBA00022729"/>
    </source>
</evidence>
<feature type="domain" description="Protein kinase" evidence="22">
    <location>
        <begin position="336"/>
        <end position="626"/>
    </location>
</feature>
<evidence type="ECO:0000256" key="17">
    <source>
        <dbReference type="ARBA" id="ARBA00048679"/>
    </source>
</evidence>
<evidence type="ECO:0000256" key="15">
    <source>
        <dbReference type="ARBA" id="ARBA00023180"/>
    </source>
</evidence>
<dbReference type="Gene3D" id="1.10.510.10">
    <property type="entry name" value="Transferase(Phosphotransferase) domain 1"/>
    <property type="match status" value="1"/>
</dbReference>
<dbReference type="EMBL" id="HG739089">
    <property type="protein sequence ID" value="CDP00655.1"/>
    <property type="molecule type" value="Genomic_DNA"/>
</dbReference>
<keyword evidence="7 21" id="KW-0732">Signal</keyword>
<keyword evidence="5" id="KW-0808">Transferase</keyword>
<feature type="binding site" evidence="18">
    <location>
        <position position="364"/>
    </location>
    <ligand>
        <name>ATP</name>
        <dbReference type="ChEBI" id="CHEBI:30616"/>
    </ligand>
</feature>
<evidence type="ECO:0000256" key="9">
    <source>
        <dbReference type="ARBA" id="ARBA00022777"/>
    </source>
</evidence>
<protein>
    <recommendedName>
        <fullName evidence="2">non-specific serine/threonine protein kinase</fullName>
        <ecNumber evidence="2">2.7.11.1</ecNumber>
    </recommendedName>
</protein>
<evidence type="ECO:0000256" key="19">
    <source>
        <dbReference type="SAM" id="MobiDB-lite"/>
    </source>
</evidence>
<evidence type="ECO:0000313" key="24">
    <source>
        <dbReference type="Proteomes" id="UP000295252"/>
    </source>
</evidence>
<keyword evidence="13" id="KW-1015">Disulfide bond</keyword>
<dbReference type="FunFam" id="3.30.200.20:FF:000059">
    <property type="entry name" value="S-receptor-like serine/threonine-protein kinase"/>
    <property type="match status" value="1"/>
</dbReference>
<evidence type="ECO:0000256" key="10">
    <source>
        <dbReference type="ARBA" id="ARBA00022840"/>
    </source>
</evidence>
<keyword evidence="24" id="KW-1185">Reference proteome</keyword>
<evidence type="ECO:0000256" key="11">
    <source>
        <dbReference type="ARBA" id="ARBA00022989"/>
    </source>
</evidence>
<dbReference type="PROSITE" id="PS00108">
    <property type="entry name" value="PROTEIN_KINASE_ST"/>
    <property type="match status" value="1"/>
</dbReference>
<accession>A0A068TWI3</accession>
<evidence type="ECO:0000256" key="21">
    <source>
        <dbReference type="SAM" id="SignalP"/>
    </source>
</evidence>
<dbReference type="PhylomeDB" id="A0A068TWI3"/>
<evidence type="ECO:0000256" key="14">
    <source>
        <dbReference type="ARBA" id="ARBA00023170"/>
    </source>
</evidence>
<dbReference type="InterPro" id="IPR017441">
    <property type="entry name" value="Protein_kinase_ATP_BS"/>
</dbReference>
<dbReference type="PROSITE" id="PS00107">
    <property type="entry name" value="PROTEIN_KINASE_ATP"/>
    <property type="match status" value="1"/>
</dbReference>
<keyword evidence="8 18" id="KW-0547">Nucleotide-binding</keyword>
<dbReference type="GO" id="GO:0016020">
    <property type="term" value="C:membrane"/>
    <property type="evidence" value="ECO:0007669"/>
    <property type="project" value="UniProtKB-SubCell"/>
</dbReference>
<dbReference type="Gene3D" id="3.30.200.20">
    <property type="entry name" value="Phosphorylase Kinase, domain 1"/>
    <property type="match status" value="1"/>
</dbReference>
<keyword evidence="6 20" id="KW-0812">Transmembrane</keyword>
<evidence type="ECO:0000256" key="8">
    <source>
        <dbReference type="ARBA" id="ARBA00022741"/>
    </source>
</evidence>
<dbReference type="Pfam" id="PF00069">
    <property type="entry name" value="Pkinase"/>
    <property type="match status" value="1"/>
</dbReference>
<dbReference type="SUPFAM" id="SSF56112">
    <property type="entry name" value="Protein kinase-like (PK-like)"/>
    <property type="match status" value="1"/>
</dbReference>
<evidence type="ECO:0000313" key="23">
    <source>
        <dbReference type="EMBL" id="CDP00655.1"/>
    </source>
</evidence>
<evidence type="ECO:0000256" key="18">
    <source>
        <dbReference type="PROSITE-ProRule" id="PRU10141"/>
    </source>
</evidence>
<dbReference type="GO" id="GO:0005524">
    <property type="term" value="F:ATP binding"/>
    <property type="evidence" value="ECO:0007669"/>
    <property type="project" value="UniProtKB-UniRule"/>
</dbReference>
<evidence type="ECO:0000259" key="22">
    <source>
        <dbReference type="PROSITE" id="PS50011"/>
    </source>
</evidence>
<dbReference type="PROSITE" id="PS50011">
    <property type="entry name" value="PROTEIN_KINASE_DOM"/>
    <property type="match status" value="1"/>
</dbReference>
<keyword evidence="12 20" id="KW-0472">Membrane</keyword>
<feature type="chain" id="PRO_5001654379" description="non-specific serine/threonine protein kinase" evidence="21">
    <location>
        <begin position="22"/>
        <end position="639"/>
    </location>
</feature>
<evidence type="ECO:0000256" key="12">
    <source>
        <dbReference type="ARBA" id="ARBA00023136"/>
    </source>
</evidence>
<keyword evidence="4" id="KW-0245">EGF-like domain</keyword>
<dbReference type="PANTHER" id="PTHR27009">
    <property type="entry name" value="RUST RESISTANCE KINASE LR10-RELATED"/>
    <property type="match status" value="1"/>
</dbReference>
<keyword evidence="10 18" id="KW-0067">ATP-binding</keyword>
<dbReference type="GO" id="GO:0004674">
    <property type="term" value="F:protein serine/threonine kinase activity"/>
    <property type="evidence" value="ECO:0007669"/>
    <property type="project" value="UniProtKB-KW"/>
</dbReference>
<evidence type="ECO:0000256" key="16">
    <source>
        <dbReference type="ARBA" id="ARBA00047899"/>
    </source>
</evidence>
<name>A0A068TWI3_COFCA</name>
<dbReference type="Gramene" id="CDP00655">
    <property type="protein sequence ID" value="CDP00655"/>
    <property type="gene ID" value="GSCOC_T00032670001"/>
</dbReference>
<dbReference type="InterPro" id="IPR045874">
    <property type="entry name" value="LRK10/LRL21-25-like"/>
</dbReference>
<dbReference type="InterPro" id="IPR011009">
    <property type="entry name" value="Kinase-like_dom_sf"/>
</dbReference>
<dbReference type="Proteomes" id="UP000295252">
    <property type="component" value="Chromosome III"/>
</dbReference>
<evidence type="ECO:0000256" key="1">
    <source>
        <dbReference type="ARBA" id="ARBA00004479"/>
    </source>
</evidence>
<dbReference type="STRING" id="49390.A0A068TWI3"/>
<comment type="catalytic activity">
    <reaction evidence="16">
        <text>L-threonyl-[protein] + ATP = O-phospho-L-threonyl-[protein] + ADP + H(+)</text>
        <dbReference type="Rhea" id="RHEA:46608"/>
        <dbReference type="Rhea" id="RHEA-COMP:11060"/>
        <dbReference type="Rhea" id="RHEA-COMP:11605"/>
        <dbReference type="ChEBI" id="CHEBI:15378"/>
        <dbReference type="ChEBI" id="CHEBI:30013"/>
        <dbReference type="ChEBI" id="CHEBI:30616"/>
        <dbReference type="ChEBI" id="CHEBI:61977"/>
        <dbReference type="ChEBI" id="CHEBI:456216"/>
        <dbReference type="EC" id="2.7.11.1"/>
    </reaction>
</comment>
<dbReference type="OrthoDB" id="4062651at2759"/>
<evidence type="ECO:0000256" key="5">
    <source>
        <dbReference type="ARBA" id="ARBA00022679"/>
    </source>
</evidence>
<reference evidence="24" key="1">
    <citation type="journal article" date="2014" name="Science">
        <title>The coffee genome provides insight into the convergent evolution of caffeine biosynthesis.</title>
        <authorList>
            <person name="Denoeud F."/>
            <person name="Carretero-Paulet L."/>
            <person name="Dereeper A."/>
            <person name="Droc G."/>
            <person name="Guyot R."/>
            <person name="Pietrella M."/>
            <person name="Zheng C."/>
            <person name="Alberti A."/>
            <person name="Anthony F."/>
            <person name="Aprea G."/>
            <person name="Aury J.M."/>
            <person name="Bento P."/>
            <person name="Bernard M."/>
            <person name="Bocs S."/>
            <person name="Campa C."/>
            <person name="Cenci A."/>
            <person name="Combes M.C."/>
            <person name="Crouzillat D."/>
            <person name="Da Silva C."/>
            <person name="Daddiego L."/>
            <person name="De Bellis F."/>
            <person name="Dussert S."/>
            <person name="Garsmeur O."/>
            <person name="Gayraud T."/>
            <person name="Guignon V."/>
            <person name="Jahn K."/>
            <person name="Jamilloux V."/>
            <person name="Joet T."/>
            <person name="Labadie K."/>
            <person name="Lan T."/>
            <person name="Leclercq J."/>
            <person name="Lepelley M."/>
            <person name="Leroy T."/>
            <person name="Li L.T."/>
            <person name="Librado P."/>
            <person name="Lopez L."/>
            <person name="Munoz A."/>
            <person name="Noel B."/>
            <person name="Pallavicini A."/>
            <person name="Perrotta G."/>
            <person name="Poncet V."/>
            <person name="Pot D."/>
            <person name="Priyono X."/>
            <person name="Rigoreau M."/>
            <person name="Rouard M."/>
            <person name="Rozas J."/>
            <person name="Tranchant-Dubreuil C."/>
            <person name="VanBuren R."/>
            <person name="Zhang Q."/>
            <person name="Andrade A.C."/>
            <person name="Argout X."/>
            <person name="Bertrand B."/>
            <person name="de Kochko A."/>
            <person name="Graziosi G."/>
            <person name="Henry R.J."/>
            <person name="Jayarama X."/>
            <person name="Ming R."/>
            <person name="Nagai C."/>
            <person name="Rounsley S."/>
            <person name="Sankoff D."/>
            <person name="Giuliano G."/>
            <person name="Albert V.A."/>
            <person name="Wincker P."/>
            <person name="Lashermes P."/>
        </authorList>
    </citation>
    <scope>NUCLEOTIDE SEQUENCE [LARGE SCALE GENOMIC DNA]</scope>
    <source>
        <strain evidence="24">cv. DH200-94</strain>
    </source>
</reference>
<dbReference type="FunFam" id="1.10.510.10:FF:000590">
    <property type="entry name" value="PR5-like receptor kinase"/>
    <property type="match status" value="1"/>
</dbReference>
<evidence type="ECO:0000256" key="3">
    <source>
        <dbReference type="ARBA" id="ARBA00022527"/>
    </source>
</evidence>
<dbReference type="AlphaFoldDB" id="A0A068TWI3"/>